<feature type="region of interest" description="Disordered" evidence="8">
    <location>
        <begin position="712"/>
        <end position="841"/>
    </location>
</feature>
<feature type="compositionally biased region" description="Low complexity" evidence="8">
    <location>
        <begin position="96"/>
        <end position="109"/>
    </location>
</feature>
<feature type="region of interest" description="Disordered" evidence="8">
    <location>
        <begin position="1161"/>
        <end position="1184"/>
    </location>
</feature>
<evidence type="ECO:0000256" key="9">
    <source>
        <dbReference type="SAM" id="Phobius"/>
    </source>
</evidence>
<feature type="region of interest" description="Disordered" evidence="8">
    <location>
        <begin position="72"/>
        <end position="127"/>
    </location>
</feature>
<evidence type="ECO:0000256" key="6">
    <source>
        <dbReference type="ARBA" id="ARBA00023242"/>
    </source>
</evidence>
<feature type="compositionally biased region" description="Low complexity" evidence="8">
    <location>
        <begin position="253"/>
        <end position="271"/>
    </location>
</feature>
<feature type="transmembrane region" description="Helical" evidence="9">
    <location>
        <begin position="1285"/>
        <end position="1307"/>
    </location>
</feature>
<proteinExistence type="inferred from homology"/>
<feature type="compositionally biased region" description="Polar residues" evidence="8">
    <location>
        <begin position="796"/>
        <end position="815"/>
    </location>
</feature>
<evidence type="ECO:0000256" key="3">
    <source>
        <dbReference type="ARBA" id="ARBA00022692"/>
    </source>
</evidence>
<feature type="compositionally biased region" description="Polar residues" evidence="8">
    <location>
        <begin position="669"/>
        <end position="691"/>
    </location>
</feature>
<evidence type="ECO:0000313" key="12">
    <source>
        <dbReference type="Proteomes" id="UP001642540"/>
    </source>
</evidence>
<keyword evidence="5 7" id="KW-0472">Membrane</keyword>
<feature type="compositionally biased region" description="Basic residues" evidence="8">
    <location>
        <begin position="742"/>
        <end position="762"/>
    </location>
</feature>
<feature type="region of interest" description="Disordered" evidence="8">
    <location>
        <begin position="368"/>
        <end position="399"/>
    </location>
</feature>
<evidence type="ECO:0000256" key="5">
    <source>
        <dbReference type="ARBA" id="ARBA00023136"/>
    </source>
</evidence>
<gene>
    <name evidence="11" type="ORF">ODALV1_LOCUS21834</name>
</gene>
<feature type="topological domain" description="Perinuclear space" evidence="7">
    <location>
        <begin position="1310"/>
        <end position="1334"/>
    </location>
</feature>
<keyword evidence="6" id="KW-0539">Nucleus</keyword>
<evidence type="ECO:0000313" key="11">
    <source>
        <dbReference type="EMBL" id="CAL8127431.1"/>
    </source>
</evidence>
<dbReference type="PROSITE" id="PS51049">
    <property type="entry name" value="KASH"/>
    <property type="match status" value="1"/>
</dbReference>
<reference evidence="11 12" key="1">
    <citation type="submission" date="2024-08" db="EMBL/GenBank/DDBJ databases">
        <authorList>
            <person name="Cucini C."/>
            <person name="Frati F."/>
        </authorList>
    </citation>
    <scope>NUCLEOTIDE SEQUENCE [LARGE SCALE GENOMIC DNA]</scope>
</reference>
<comment type="caution">
    <text evidence="11">The sequence shown here is derived from an EMBL/GenBank/DDBJ whole genome shotgun (WGS) entry which is preliminary data.</text>
</comment>
<dbReference type="EMBL" id="CAXLJM020000072">
    <property type="protein sequence ID" value="CAL8127431.1"/>
    <property type="molecule type" value="Genomic_DNA"/>
</dbReference>
<feature type="compositionally biased region" description="Polar residues" evidence="8">
    <location>
        <begin position="77"/>
        <end position="91"/>
    </location>
</feature>
<evidence type="ECO:0000256" key="8">
    <source>
        <dbReference type="SAM" id="MobiDB-lite"/>
    </source>
</evidence>
<feature type="topological domain" description="Cytoplasmic" evidence="7">
    <location>
        <begin position="1"/>
        <end position="1288"/>
    </location>
</feature>
<comment type="subcellular location">
    <subcellularLocation>
        <location evidence="1">Nucleus membrane</location>
    </subcellularLocation>
</comment>
<dbReference type="InterPro" id="IPR012315">
    <property type="entry name" value="KASH"/>
</dbReference>
<comment type="similarity">
    <text evidence="2">Belongs to the nesprin family.</text>
</comment>
<feature type="compositionally biased region" description="Polar residues" evidence="8">
    <location>
        <begin position="827"/>
        <end position="841"/>
    </location>
</feature>
<feature type="region of interest" description="Disordered" evidence="8">
    <location>
        <begin position="632"/>
        <end position="691"/>
    </location>
</feature>
<dbReference type="Proteomes" id="UP001642540">
    <property type="component" value="Unassembled WGS sequence"/>
</dbReference>
<evidence type="ECO:0000256" key="1">
    <source>
        <dbReference type="ARBA" id="ARBA00004126"/>
    </source>
</evidence>
<evidence type="ECO:0000256" key="4">
    <source>
        <dbReference type="ARBA" id="ARBA00022989"/>
    </source>
</evidence>
<feature type="region of interest" description="Disordered" evidence="8">
    <location>
        <begin position="244"/>
        <end position="271"/>
    </location>
</feature>
<feature type="compositionally biased region" description="Low complexity" evidence="8">
    <location>
        <begin position="536"/>
        <end position="568"/>
    </location>
</feature>
<sequence>MGQSHDSENVFSQSESQFANSVVEFTFDGNQCVGMKRKLSSPSASPPLTPSSALQFQQAVPRNISIYYFKHSDTEPEPNNQLSGNANNNIRGNRHQSTTTTSSTTSKSPKQSRRLSRTHCENSAIRQTHSDSKLANCATNGCGGFCSVNSSRAGRHHFCQKSRLFLDFDQEFEDDITSLKSYDEISFGSFDLDLDEDLEDGAEGVLLGEQELVEGNQLNPHQLNQKENYSMMDLDGNYCADTTGTASDEPEQNSFNNSNINNKSNSTTAVNTNSNKSAVRIDEIEELVQKAELLVQKTTRSRGVDCVDLPVQVGSSEEEDDETLMLPQKHCGDHQHVHHYHHHHHHHQHQQQEVVMITSGALTSSSACGIGGSGETTRGNSNGSGHGSQELLLSPSSSTSTSFHAASSSSYSVRKCSVSSSVSSSSASAHKLVKSAKTTATTLSSLSSWATVGAVAGADSGSSCNINNNNSTMSNVNNGSPKGTSIVGFASSSASNNVANGESGVAANKTSKKNARVRQWIRAHNSEIVVNQKNTSSCDASAESASDSEYSSSDSEQPVSSDDPTTVSTSTFLHQTHAALLETNAKNLSTCSSSNNISASGTALAYCIGAATAASLSPSTLKLHRSPVASCSETGTQTVSPFSGISPGASGTVPLRSKKRLTYGKQRPKSFTDTLEPSAPSGPTESPSTSAWLRTSPSYFVSDSAINLLGNRSNSGSGGSGSSSAGDCACSPGNSNVDSPLHTKRKGSSRFKRRSQKGKRKALQYDETAADETEQKENIVRSSPLIDSASGPLVVDQSQPSDGADQSSVSASSPKPNFLISGPLSHQPFSQLGSENGSMNTEELNIGLNDQADWDSYQEKYLSEPYSEEPYDPDGTLKLLAFGEDYGQFLDRADSESSSMLSGFEPADSRKRRALKLANRGEMADSDSDREELNYLLRQSNSQLNFINTVFRSLLAKAESSGETPGKYAEMEATCDENIVSLKLILTNVESTETLPFEIDVKGIEDTLEKWHIVREKIRQAANIHHIKEEMGDLKTDFSNVHSLFCTCKQFDITNMDSLKEKIRSIEGVLNELPSRKLQLQSLNDASLKTQVFLEDQDTVGIIKRQLNELYVLYEDNLQLGTFLLEKMRYLQDAWEQFEKEKQDFEKSVTVSSMRKLRKELSSSASTDSGHGTDFSHDSSISDSDMDFQERHKKLVALKERAKKVKAFLPPGSPVLEILDQSVEEAEKGLTSLSRPTTSTGEIIDLKSLYPRKKPFIYRRTSGQKSPKSKLLTPLPKRMNRRWTVVRRMVMFNVALMGIFLAAAYFLHPKCCEFTNTFCFSLVPHLTHESLPPI</sequence>
<evidence type="ECO:0000256" key="7">
    <source>
        <dbReference type="PROSITE-ProRule" id="PRU00385"/>
    </source>
</evidence>
<feature type="domain" description="KASH" evidence="10">
    <location>
        <begin position="1280"/>
        <end position="1334"/>
    </location>
</feature>
<feature type="compositionally biased region" description="Low complexity" evidence="8">
    <location>
        <begin position="722"/>
        <end position="733"/>
    </location>
</feature>
<evidence type="ECO:0000256" key="2">
    <source>
        <dbReference type="ARBA" id="ARBA00008619"/>
    </source>
</evidence>
<keyword evidence="3 7" id="KW-0812">Transmembrane</keyword>
<feature type="compositionally biased region" description="Polar residues" evidence="8">
    <location>
        <begin position="632"/>
        <end position="643"/>
    </location>
</feature>
<feature type="compositionally biased region" description="Low complexity" evidence="8">
    <location>
        <begin position="388"/>
        <end position="399"/>
    </location>
</feature>
<organism evidence="11 12">
    <name type="scientific">Orchesella dallaii</name>
    <dbReference type="NCBI Taxonomy" id="48710"/>
    <lineage>
        <taxon>Eukaryota</taxon>
        <taxon>Metazoa</taxon>
        <taxon>Ecdysozoa</taxon>
        <taxon>Arthropoda</taxon>
        <taxon>Hexapoda</taxon>
        <taxon>Collembola</taxon>
        <taxon>Entomobryomorpha</taxon>
        <taxon>Entomobryoidea</taxon>
        <taxon>Orchesellidae</taxon>
        <taxon>Orchesellinae</taxon>
        <taxon>Orchesella</taxon>
    </lineage>
</organism>
<feature type="region of interest" description="Disordered" evidence="8">
    <location>
        <begin position="532"/>
        <end position="568"/>
    </location>
</feature>
<keyword evidence="4 9" id="KW-1133">Transmembrane helix</keyword>
<keyword evidence="12" id="KW-1185">Reference proteome</keyword>
<feature type="compositionally biased region" description="Basic residues" evidence="8">
    <location>
        <begin position="656"/>
        <end position="668"/>
    </location>
</feature>
<name>A0ABP1RG74_9HEXA</name>
<accession>A0ABP1RG74</accession>
<evidence type="ECO:0000259" key="10">
    <source>
        <dbReference type="PROSITE" id="PS51049"/>
    </source>
</evidence>
<protein>
    <recommendedName>
        <fullName evidence="10">KASH domain-containing protein</fullName>
    </recommendedName>
</protein>